<feature type="region of interest" description="Disordered" evidence="6">
    <location>
        <begin position="129"/>
        <end position="323"/>
    </location>
</feature>
<name>A0AA35UX95_LACSI</name>
<keyword evidence="9" id="KW-1185">Reference proteome</keyword>
<dbReference type="GO" id="GO:0003677">
    <property type="term" value="F:DNA binding"/>
    <property type="evidence" value="ECO:0007669"/>
    <property type="project" value="UniProtKB-KW"/>
</dbReference>
<feature type="compositionally biased region" description="Basic and acidic residues" evidence="6">
    <location>
        <begin position="191"/>
        <end position="214"/>
    </location>
</feature>
<keyword evidence="2" id="KW-0805">Transcription regulation</keyword>
<gene>
    <name evidence="8" type="ORF">LSALG_LOCUS3259</name>
</gene>
<organism evidence="8 9">
    <name type="scientific">Lactuca saligna</name>
    <name type="common">Willowleaf lettuce</name>
    <dbReference type="NCBI Taxonomy" id="75948"/>
    <lineage>
        <taxon>Eukaryota</taxon>
        <taxon>Viridiplantae</taxon>
        <taxon>Streptophyta</taxon>
        <taxon>Embryophyta</taxon>
        <taxon>Tracheophyta</taxon>
        <taxon>Spermatophyta</taxon>
        <taxon>Magnoliopsida</taxon>
        <taxon>eudicotyledons</taxon>
        <taxon>Gunneridae</taxon>
        <taxon>Pentapetalae</taxon>
        <taxon>asterids</taxon>
        <taxon>campanulids</taxon>
        <taxon>Asterales</taxon>
        <taxon>Asteraceae</taxon>
        <taxon>Cichorioideae</taxon>
        <taxon>Cichorieae</taxon>
        <taxon>Lactucinae</taxon>
        <taxon>Lactuca</taxon>
    </lineage>
</organism>
<proteinExistence type="predicted"/>
<evidence type="ECO:0000313" key="9">
    <source>
        <dbReference type="Proteomes" id="UP001177003"/>
    </source>
</evidence>
<dbReference type="PANTHER" id="PTHR33729:SF20">
    <property type="entry name" value="DNA-BINDING DOMAIN-CONTAINING PROTEIN-RELATED"/>
    <property type="match status" value="1"/>
</dbReference>
<dbReference type="Pfam" id="PF01429">
    <property type="entry name" value="MBD"/>
    <property type="match status" value="1"/>
</dbReference>
<evidence type="ECO:0000313" key="8">
    <source>
        <dbReference type="EMBL" id="CAI9262521.1"/>
    </source>
</evidence>
<dbReference type="GO" id="GO:0005634">
    <property type="term" value="C:nucleus"/>
    <property type="evidence" value="ECO:0007669"/>
    <property type="project" value="UniProtKB-SubCell"/>
</dbReference>
<dbReference type="InterPro" id="IPR039622">
    <property type="entry name" value="MBD10/11"/>
</dbReference>
<feature type="compositionally biased region" description="Basic and acidic residues" evidence="6">
    <location>
        <begin position="239"/>
        <end position="250"/>
    </location>
</feature>
<evidence type="ECO:0000256" key="2">
    <source>
        <dbReference type="ARBA" id="ARBA00023015"/>
    </source>
</evidence>
<evidence type="ECO:0000256" key="6">
    <source>
        <dbReference type="SAM" id="MobiDB-lite"/>
    </source>
</evidence>
<dbReference type="Gene3D" id="3.30.890.10">
    <property type="entry name" value="Methyl-cpg-binding Protein 2, Chain A"/>
    <property type="match status" value="1"/>
</dbReference>
<reference evidence="8" key="1">
    <citation type="submission" date="2023-04" db="EMBL/GenBank/DDBJ databases">
        <authorList>
            <person name="Vijverberg K."/>
            <person name="Xiong W."/>
            <person name="Schranz E."/>
        </authorList>
    </citation>
    <scope>NUCLEOTIDE SEQUENCE</scope>
</reference>
<dbReference type="PANTHER" id="PTHR33729">
    <property type="entry name" value="METHYL-CPG BINDING DOMAIN CONTAINING PROTEIN, EXPRESSED"/>
    <property type="match status" value="1"/>
</dbReference>
<keyword evidence="5" id="KW-0539">Nucleus</keyword>
<dbReference type="SUPFAM" id="SSF54171">
    <property type="entry name" value="DNA-binding domain"/>
    <property type="match status" value="1"/>
</dbReference>
<dbReference type="AlphaFoldDB" id="A0AA35UX95"/>
<protein>
    <recommendedName>
        <fullName evidence="7">MBD domain-containing protein</fullName>
    </recommendedName>
</protein>
<dbReference type="EMBL" id="OX465086">
    <property type="protein sequence ID" value="CAI9262521.1"/>
    <property type="molecule type" value="Genomic_DNA"/>
</dbReference>
<feature type="compositionally biased region" description="Basic and acidic residues" evidence="6">
    <location>
        <begin position="263"/>
        <end position="278"/>
    </location>
</feature>
<dbReference type="InterPro" id="IPR001739">
    <property type="entry name" value="Methyl_CpG_DNA-bd"/>
</dbReference>
<feature type="compositionally biased region" description="Basic and acidic residues" evidence="6">
    <location>
        <begin position="305"/>
        <end position="323"/>
    </location>
</feature>
<feature type="domain" description="MBD" evidence="7">
    <location>
        <begin position="69"/>
        <end position="139"/>
    </location>
</feature>
<feature type="compositionally biased region" description="Basic and acidic residues" evidence="6">
    <location>
        <begin position="139"/>
        <end position="151"/>
    </location>
</feature>
<evidence type="ECO:0000256" key="1">
    <source>
        <dbReference type="ARBA" id="ARBA00004123"/>
    </source>
</evidence>
<dbReference type="Proteomes" id="UP001177003">
    <property type="component" value="Chromosome 0"/>
</dbReference>
<sequence>MLLIIGEGLKCNIVRTSILLPLLHEEVLSLRRLNFRTNKIQFEKREKHQVEYLHFLKEFLFEMASSGPNDEVVSLQLPAPPGWKKMFLPKVGGTPKKNEITFTAPTGEEISNRKQLEKYLKAHPGGAKMSEFDWGSFETPRRSSRINEKVKSTPPLQETEPMKKRARKSSGSKKGKKEKEDVPEPITDIDVELKEAGKDMKDDEKQKGNDKIAPEEENDEIAPEETKGKENNEDETEEDSKNGEESKSVEEVNEIPKMPLFDEATKKVNEEKRADHHAANANNEGESRDAEQTVAVTEAEGQKGNFEDVSDKKVEEEEGEKMGIHGGKWCQAARGLGFFQYHGTAPA</sequence>
<evidence type="ECO:0000256" key="5">
    <source>
        <dbReference type="ARBA" id="ARBA00023242"/>
    </source>
</evidence>
<accession>A0AA35UX95</accession>
<comment type="subcellular location">
    <subcellularLocation>
        <location evidence="1">Nucleus</location>
    </subcellularLocation>
</comment>
<evidence type="ECO:0000259" key="7">
    <source>
        <dbReference type="PROSITE" id="PS50982"/>
    </source>
</evidence>
<dbReference type="InterPro" id="IPR016177">
    <property type="entry name" value="DNA-bd_dom_sf"/>
</dbReference>
<evidence type="ECO:0000256" key="3">
    <source>
        <dbReference type="ARBA" id="ARBA00023125"/>
    </source>
</evidence>
<keyword evidence="3" id="KW-0238">DNA-binding</keyword>
<dbReference type="PROSITE" id="PS50982">
    <property type="entry name" value="MBD"/>
    <property type="match status" value="1"/>
</dbReference>
<keyword evidence="4" id="KW-0804">Transcription</keyword>
<evidence type="ECO:0000256" key="4">
    <source>
        <dbReference type="ARBA" id="ARBA00023163"/>
    </source>
</evidence>
<feature type="compositionally biased region" description="Basic residues" evidence="6">
    <location>
        <begin position="164"/>
        <end position="176"/>
    </location>
</feature>